<evidence type="ECO:0000313" key="1">
    <source>
        <dbReference type="EMBL" id="BDA80810.1"/>
    </source>
</evidence>
<name>A0ABN6KHS4_9LEPT</name>
<dbReference type="InterPro" id="IPR050563">
    <property type="entry name" value="4-hydroxybenzoyl-CoA_TE"/>
</dbReference>
<dbReference type="Proteomes" id="UP000245263">
    <property type="component" value="Chromosome 2"/>
</dbReference>
<dbReference type="RefSeq" id="WP_109022376.1">
    <property type="nucleotide sequence ID" value="NZ_AP025029.1"/>
</dbReference>
<dbReference type="CDD" id="cd00586">
    <property type="entry name" value="4HBT"/>
    <property type="match status" value="1"/>
</dbReference>
<organism evidence="1 2">
    <name type="scientific">Leptospira kobayashii</name>
    <dbReference type="NCBI Taxonomy" id="1917830"/>
    <lineage>
        <taxon>Bacteria</taxon>
        <taxon>Pseudomonadati</taxon>
        <taxon>Spirochaetota</taxon>
        <taxon>Spirochaetia</taxon>
        <taxon>Leptospirales</taxon>
        <taxon>Leptospiraceae</taxon>
        <taxon>Leptospira</taxon>
    </lineage>
</organism>
<dbReference type="SUPFAM" id="SSF54637">
    <property type="entry name" value="Thioesterase/thiol ester dehydrase-isomerase"/>
    <property type="match status" value="1"/>
</dbReference>
<accession>A0ABN6KHS4</accession>
<sequence length="137" mass="15973">MSQTLNSPFVSELPVLWSDMDSNGHVNNGVYQFYFDEARMQALEEEGFSLSKMREEKVGPVMYKAELSYNKPLTHPDKIRIETTFGDVSKTRGKVFQTMRRVSDGEVVCQAVFHTIFFNFNTNRPWKLPDRFVEKYS</sequence>
<evidence type="ECO:0000313" key="2">
    <source>
        <dbReference type="Proteomes" id="UP000245263"/>
    </source>
</evidence>
<dbReference type="EMBL" id="AP025029">
    <property type="protein sequence ID" value="BDA80810.1"/>
    <property type="molecule type" value="Genomic_DNA"/>
</dbReference>
<gene>
    <name evidence="1" type="ORF">LPTSP3_g37400</name>
</gene>
<dbReference type="PANTHER" id="PTHR31793:SF24">
    <property type="entry name" value="LONG-CHAIN ACYL-COA THIOESTERASE FADM"/>
    <property type="match status" value="1"/>
</dbReference>
<dbReference type="Gene3D" id="3.10.129.10">
    <property type="entry name" value="Hotdog Thioesterase"/>
    <property type="match status" value="1"/>
</dbReference>
<proteinExistence type="predicted"/>
<keyword evidence="2" id="KW-1185">Reference proteome</keyword>
<dbReference type="PANTHER" id="PTHR31793">
    <property type="entry name" value="4-HYDROXYBENZOYL-COA THIOESTERASE FAMILY MEMBER"/>
    <property type="match status" value="1"/>
</dbReference>
<reference evidence="1 2" key="1">
    <citation type="submission" date="2021-08" db="EMBL/GenBank/DDBJ databases">
        <title>Complete genome sequence of Leptospira kobayashii strain E30.</title>
        <authorList>
            <person name="Nakao R."/>
            <person name="Nakamura S."/>
            <person name="Masuzawa T."/>
            <person name="Koizumi N."/>
        </authorList>
    </citation>
    <scope>NUCLEOTIDE SEQUENCE [LARGE SCALE GENOMIC DNA]</scope>
    <source>
        <strain evidence="1 2">E30</strain>
    </source>
</reference>
<protein>
    <submittedName>
        <fullName evidence="1">Thioesterase</fullName>
    </submittedName>
</protein>
<dbReference type="InterPro" id="IPR029069">
    <property type="entry name" value="HotDog_dom_sf"/>
</dbReference>
<dbReference type="Pfam" id="PF13279">
    <property type="entry name" value="4HBT_2"/>
    <property type="match status" value="1"/>
</dbReference>